<gene>
    <name evidence="4" type="ORF">V1Y59_15420</name>
</gene>
<organism evidence="4 5">
    <name type="scientific">Gordonia prachuapensis</name>
    <dbReference type="NCBI Taxonomy" id="3115651"/>
    <lineage>
        <taxon>Bacteria</taxon>
        <taxon>Bacillati</taxon>
        <taxon>Actinomycetota</taxon>
        <taxon>Actinomycetes</taxon>
        <taxon>Mycobacteriales</taxon>
        <taxon>Gordoniaceae</taxon>
        <taxon>Gordonia</taxon>
    </lineage>
</organism>
<dbReference type="InterPro" id="IPR051540">
    <property type="entry name" value="S-2-haloacid_dehalogenase"/>
</dbReference>
<dbReference type="InterPro" id="IPR023214">
    <property type="entry name" value="HAD_sf"/>
</dbReference>
<evidence type="ECO:0000256" key="3">
    <source>
        <dbReference type="SAM" id="MobiDB-lite"/>
    </source>
</evidence>
<dbReference type="EMBL" id="JAZDUE010000012">
    <property type="protein sequence ID" value="MEE4024475.1"/>
    <property type="molecule type" value="Genomic_DNA"/>
</dbReference>
<comment type="similarity">
    <text evidence="1">Belongs to the HAD-like hydrolase superfamily. S-2-haloalkanoic acid dehalogenase family.</text>
</comment>
<evidence type="ECO:0000256" key="1">
    <source>
        <dbReference type="ARBA" id="ARBA00008106"/>
    </source>
</evidence>
<dbReference type="SUPFAM" id="SSF56784">
    <property type="entry name" value="HAD-like"/>
    <property type="match status" value="1"/>
</dbReference>
<evidence type="ECO:0000256" key="2">
    <source>
        <dbReference type="ARBA" id="ARBA00022801"/>
    </source>
</evidence>
<dbReference type="Pfam" id="PF00702">
    <property type="entry name" value="Hydrolase"/>
    <property type="match status" value="1"/>
</dbReference>
<dbReference type="PRINTS" id="PR00413">
    <property type="entry name" value="HADHALOGNASE"/>
</dbReference>
<comment type="caution">
    <text evidence="4">The sequence shown here is derived from an EMBL/GenBank/DDBJ whole genome shotgun (WGS) entry which is preliminary data.</text>
</comment>
<sequence length="248" mass="27423">MTTSSIAGIRVLAVDTFGTVTDWFTGISSAVRTTIPEVDAGDFAREWRRRYAPILARVESGELRWRPLDDLQTDTLHDVAKIFDVALTDDATETLVRAWRTIPGWPDAAPGIRRLKRDFIVCALSNGTVALLTDMAKHNGFDWDVIGGSDLWRHYKPARETYCGLADLLEVEPGQVMMVATHQSDLDAARSFGLRTAFVERPLEWGPDAGPDRKDDTGSPENDIHATDLTDLAEQLGCWCPASITHNG</sequence>
<dbReference type="InterPro" id="IPR006328">
    <property type="entry name" value="2-HAD"/>
</dbReference>
<feature type="region of interest" description="Disordered" evidence="3">
    <location>
        <begin position="203"/>
        <end position="224"/>
    </location>
</feature>
<proteinExistence type="inferred from homology"/>
<keyword evidence="2" id="KW-0378">Hydrolase</keyword>
<dbReference type="InterPro" id="IPR006439">
    <property type="entry name" value="HAD-SF_hydro_IA"/>
</dbReference>
<dbReference type="Proteomes" id="UP001335729">
    <property type="component" value="Unassembled WGS sequence"/>
</dbReference>
<evidence type="ECO:0000313" key="5">
    <source>
        <dbReference type="Proteomes" id="UP001335729"/>
    </source>
</evidence>
<feature type="compositionally biased region" description="Basic and acidic residues" evidence="3">
    <location>
        <begin position="210"/>
        <end position="224"/>
    </location>
</feature>
<dbReference type="Gene3D" id="1.10.150.240">
    <property type="entry name" value="Putative phosphatase, domain 2"/>
    <property type="match status" value="1"/>
</dbReference>
<reference evidence="4 5" key="1">
    <citation type="submission" date="2024-01" db="EMBL/GenBank/DDBJ databases">
        <title>Draft genome sequence of Gordonia sp. PKS22-38.</title>
        <authorList>
            <person name="Suphannarot A."/>
            <person name="Mingma R."/>
        </authorList>
    </citation>
    <scope>NUCLEOTIDE SEQUENCE [LARGE SCALE GENOMIC DNA]</scope>
    <source>
        <strain evidence="4 5">PKS22-38</strain>
    </source>
</reference>
<dbReference type="PANTHER" id="PTHR43316:SF3">
    <property type="entry name" value="HALOACID DEHALOGENASE, TYPE II (AFU_ORTHOLOGUE AFUA_2G07750)-RELATED"/>
    <property type="match status" value="1"/>
</dbReference>
<dbReference type="RefSeq" id="WP_330505841.1">
    <property type="nucleotide sequence ID" value="NZ_JAZDUE010000012.1"/>
</dbReference>
<dbReference type="NCBIfam" id="TIGR01428">
    <property type="entry name" value="HAD_type_II"/>
    <property type="match status" value="1"/>
</dbReference>
<dbReference type="PANTHER" id="PTHR43316">
    <property type="entry name" value="HYDROLASE, HALOACID DELAHOGENASE-RELATED"/>
    <property type="match status" value="1"/>
</dbReference>
<keyword evidence="5" id="KW-1185">Reference proteome</keyword>
<dbReference type="NCBIfam" id="TIGR01493">
    <property type="entry name" value="HAD-SF-IA-v2"/>
    <property type="match status" value="1"/>
</dbReference>
<dbReference type="Gene3D" id="3.40.50.1000">
    <property type="entry name" value="HAD superfamily/HAD-like"/>
    <property type="match status" value="1"/>
</dbReference>
<protein>
    <submittedName>
        <fullName evidence="4">Haloacid dehalogenase type II</fullName>
    </submittedName>
</protein>
<accession>A0ABU7MVZ1</accession>
<dbReference type="InterPro" id="IPR023198">
    <property type="entry name" value="PGP-like_dom2"/>
</dbReference>
<name>A0ABU7MVZ1_9ACTN</name>
<dbReference type="InterPro" id="IPR036412">
    <property type="entry name" value="HAD-like_sf"/>
</dbReference>
<evidence type="ECO:0000313" key="4">
    <source>
        <dbReference type="EMBL" id="MEE4024475.1"/>
    </source>
</evidence>